<organism evidence="2 3">
    <name type="scientific">Hirundo rustica rustica</name>
    <dbReference type="NCBI Taxonomy" id="333673"/>
    <lineage>
        <taxon>Eukaryota</taxon>
        <taxon>Metazoa</taxon>
        <taxon>Chordata</taxon>
        <taxon>Craniata</taxon>
        <taxon>Vertebrata</taxon>
        <taxon>Euteleostomi</taxon>
        <taxon>Archelosauria</taxon>
        <taxon>Archosauria</taxon>
        <taxon>Dinosauria</taxon>
        <taxon>Saurischia</taxon>
        <taxon>Theropoda</taxon>
        <taxon>Coelurosauria</taxon>
        <taxon>Aves</taxon>
        <taxon>Neognathae</taxon>
        <taxon>Neoaves</taxon>
        <taxon>Telluraves</taxon>
        <taxon>Australaves</taxon>
        <taxon>Passeriformes</taxon>
        <taxon>Sylvioidea</taxon>
        <taxon>Hirundinidae</taxon>
        <taxon>Hirundo</taxon>
    </lineage>
</organism>
<comment type="caution">
    <text evidence="2">The sequence shown here is derived from an EMBL/GenBank/DDBJ whole genome shotgun (WGS) entry which is preliminary data.</text>
</comment>
<protein>
    <submittedName>
        <fullName evidence="2">Uncharacterized protein</fullName>
    </submittedName>
</protein>
<dbReference type="AlphaFoldDB" id="A0A3M0JQM7"/>
<name>A0A3M0JQM7_HIRRU</name>
<evidence type="ECO:0000313" key="3">
    <source>
        <dbReference type="Proteomes" id="UP000269221"/>
    </source>
</evidence>
<feature type="region of interest" description="Disordered" evidence="1">
    <location>
        <begin position="89"/>
        <end position="114"/>
    </location>
</feature>
<evidence type="ECO:0000313" key="2">
    <source>
        <dbReference type="EMBL" id="RMC03303.1"/>
    </source>
</evidence>
<keyword evidence="3" id="KW-1185">Reference proteome</keyword>
<dbReference type="EMBL" id="QRBI01000131">
    <property type="protein sequence ID" value="RMC03303.1"/>
    <property type="molecule type" value="Genomic_DNA"/>
</dbReference>
<reference evidence="2 3" key="1">
    <citation type="submission" date="2018-07" db="EMBL/GenBank/DDBJ databases">
        <title>A high quality draft genome assembly of the barn swallow (H. rustica rustica).</title>
        <authorList>
            <person name="Formenti G."/>
            <person name="Chiara M."/>
            <person name="Poveda L."/>
            <person name="Francoijs K.-J."/>
            <person name="Bonisoli-Alquati A."/>
            <person name="Canova L."/>
            <person name="Gianfranceschi L."/>
            <person name="Horner D.S."/>
            <person name="Saino N."/>
        </authorList>
    </citation>
    <scope>NUCLEOTIDE SEQUENCE [LARGE SCALE GENOMIC DNA]</scope>
    <source>
        <strain evidence="2">Chelidonia</strain>
        <tissue evidence="2">Blood</tissue>
    </source>
</reference>
<dbReference type="PANTHER" id="PTHR33332">
    <property type="entry name" value="REVERSE TRANSCRIPTASE DOMAIN-CONTAINING PROTEIN"/>
    <property type="match status" value="1"/>
</dbReference>
<dbReference type="STRING" id="333673.A0A3M0JQM7"/>
<proteinExistence type="predicted"/>
<dbReference type="OrthoDB" id="8939918at2759"/>
<sequence length="165" mass="18657">MQGSKFASHTKLGGVVNYFECREALQRDPNKLERWAIINHMKFNKGKCWNLHFRRANPGCVYRLRNETLKSSALERDLGVLLDGKLNMSQQCPDSQESRPCPGVHQEQHHQLGKGGDCPPVLHWDSLTFSAGDTFGATVKKRHKVFREHLKKDHKDGEGPGGEAI</sequence>
<gene>
    <name evidence="2" type="ORF">DUI87_20498</name>
</gene>
<accession>A0A3M0JQM7</accession>
<dbReference type="Proteomes" id="UP000269221">
    <property type="component" value="Unassembled WGS sequence"/>
</dbReference>
<evidence type="ECO:0000256" key="1">
    <source>
        <dbReference type="SAM" id="MobiDB-lite"/>
    </source>
</evidence>